<keyword evidence="1" id="KW-0812">Transmembrane</keyword>
<organism evidence="2 3">
    <name type="scientific">Arthrobacter pityocampae</name>
    <dbReference type="NCBI Taxonomy" id="547334"/>
    <lineage>
        <taxon>Bacteria</taxon>
        <taxon>Bacillati</taxon>
        <taxon>Actinomycetota</taxon>
        <taxon>Actinomycetes</taxon>
        <taxon>Micrococcales</taxon>
        <taxon>Micrococcaceae</taxon>
        <taxon>Arthrobacter</taxon>
    </lineage>
</organism>
<name>A0A2S5J018_9MICC</name>
<dbReference type="Proteomes" id="UP000239297">
    <property type="component" value="Unassembled WGS sequence"/>
</dbReference>
<proteinExistence type="predicted"/>
<keyword evidence="1" id="KW-0472">Membrane</keyword>
<sequence>MAGGTVTYWWGHKVTAEASRSALVTVPAITNAMISKVEQDIAESGAASLMKGPTRGIPYKLYARAAGLQRTPLVTLLAWSVPGRMVRFMMVTLAVSGIAAVVRRRYPDISERRISTVFWICWGVFYAVFIPLTSRRH</sequence>
<evidence type="ECO:0000313" key="2">
    <source>
        <dbReference type="EMBL" id="PPB50090.1"/>
    </source>
</evidence>
<feature type="transmembrane region" description="Helical" evidence="1">
    <location>
        <begin position="114"/>
        <end position="132"/>
    </location>
</feature>
<evidence type="ECO:0000256" key="1">
    <source>
        <dbReference type="SAM" id="Phobius"/>
    </source>
</evidence>
<gene>
    <name evidence="2" type="ORF">C4K88_05300</name>
</gene>
<comment type="caution">
    <text evidence="2">The sequence shown here is derived from an EMBL/GenBank/DDBJ whole genome shotgun (WGS) entry which is preliminary data.</text>
</comment>
<accession>A0A2S5J018</accession>
<evidence type="ECO:0000313" key="3">
    <source>
        <dbReference type="Proteomes" id="UP000239297"/>
    </source>
</evidence>
<reference evidence="2 3" key="1">
    <citation type="journal article" date="2014" name="Int. J. Syst. Evol. Microbiol.">
        <title>Arthrobacter pityocampae sp. nov., isolated from Thaumetopoea pityocampa (Lep., Thaumetopoeidae).</title>
        <authorList>
            <person name="Ince I.A."/>
            <person name="Demirbag Z."/>
            <person name="Kati H."/>
        </authorList>
    </citation>
    <scope>NUCLEOTIDE SEQUENCE [LARGE SCALE GENOMIC DNA]</scope>
    <source>
        <strain evidence="2 3">Tp2</strain>
    </source>
</reference>
<dbReference type="EMBL" id="PRKW01000002">
    <property type="protein sequence ID" value="PPB50090.1"/>
    <property type="molecule type" value="Genomic_DNA"/>
</dbReference>
<protein>
    <submittedName>
        <fullName evidence="2">Uncharacterized protein</fullName>
    </submittedName>
</protein>
<keyword evidence="3" id="KW-1185">Reference proteome</keyword>
<dbReference type="AlphaFoldDB" id="A0A2S5J018"/>
<keyword evidence="1" id="KW-1133">Transmembrane helix</keyword>
<feature type="transmembrane region" description="Helical" evidence="1">
    <location>
        <begin position="85"/>
        <end position="102"/>
    </location>
</feature>